<keyword evidence="2" id="KW-1185">Reference proteome</keyword>
<dbReference type="Proteomes" id="UP000016570">
    <property type="component" value="Unassembled WGS sequence"/>
</dbReference>
<comment type="caution">
    <text evidence="1">The sequence shown here is derived from an EMBL/GenBank/DDBJ whole genome shotgun (WGS) entry which is preliminary data.</text>
</comment>
<organism evidence="1 2">
    <name type="scientific">Vibrio proteolyticus NBRC 13287</name>
    <dbReference type="NCBI Taxonomy" id="1219065"/>
    <lineage>
        <taxon>Bacteria</taxon>
        <taxon>Pseudomonadati</taxon>
        <taxon>Pseudomonadota</taxon>
        <taxon>Gammaproteobacteria</taxon>
        <taxon>Vibrionales</taxon>
        <taxon>Vibrionaceae</taxon>
        <taxon>Vibrio</taxon>
    </lineage>
</organism>
<accession>U3BQS4</accession>
<dbReference type="RefSeq" id="WP_021706821.1">
    <property type="nucleotide sequence ID" value="NZ_BATJ01000020.1"/>
</dbReference>
<gene>
    <name evidence="1" type="ORF">VPR01S_20_00330</name>
</gene>
<evidence type="ECO:0000313" key="2">
    <source>
        <dbReference type="Proteomes" id="UP000016570"/>
    </source>
</evidence>
<dbReference type="EMBL" id="BATJ01000020">
    <property type="protein sequence ID" value="GAD68853.1"/>
    <property type="molecule type" value="Genomic_DNA"/>
</dbReference>
<dbReference type="STRING" id="1219065.VPR01S_20_00330"/>
<reference evidence="1 2" key="1">
    <citation type="submission" date="2013-09" db="EMBL/GenBank/DDBJ databases">
        <title>Whole genome shotgun sequence of Vibrio proteolyticus NBRC 13287.</title>
        <authorList>
            <person name="Isaki S."/>
            <person name="Hosoyama A."/>
            <person name="Numata M."/>
            <person name="Hashimoto M."/>
            <person name="Hosoyama Y."/>
            <person name="Tsuchikane K."/>
            <person name="Noguchi M."/>
            <person name="Hirakata S."/>
            <person name="Ichikawa N."/>
            <person name="Ohji S."/>
            <person name="Yamazoe A."/>
            <person name="Fujita N."/>
        </authorList>
    </citation>
    <scope>NUCLEOTIDE SEQUENCE [LARGE SCALE GENOMIC DNA]</scope>
    <source>
        <strain evidence="1 2">NBRC 13287</strain>
    </source>
</reference>
<proteinExistence type="predicted"/>
<sequence length="232" mass="26478">MNIPQLYYSIDELALYLAGLNPFEVSSVNQAEYENWTNSAEAKQWQITIVQHLASKSLRLRGDVYIKTEQHCHSLDGEVISDYYSPFDLLVQELDSINPPLDKRVIPVIEIVKWAERFSIKLWFNYELPAENGKTASKVIQPEPNQSEGSNCSCPDWVKDVELLLDYSHEKTAPELAIALRSWLKAIKDPKINQINVPDGIQDYFPDGLSNAATERLRTVTNWNKLGNAQKK</sequence>
<protein>
    <submittedName>
        <fullName evidence="1">Uncharacterized protein</fullName>
    </submittedName>
</protein>
<evidence type="ECO:0000313" key="1">
    <source>
        <dbReference type="EMBL" id="GAD68853.1"/>
    </source>
</evidence>
<dbReference type="AlphaFoldDB" id="U3BQS4"/>
<name>U3BQS4_VIBPR</name>